<dbReference type="Gene3D" id="1.10.10.10">
    <property type="entry name" value="Winged helix-like DNA-binding domain superfamily/Winged helix DNA-binding domain"/>
    <property type="match status" value="1"/>
</dbReference>
<dbReference type="Proteomes" id="UP000623172">
    <property type="component" value="Unassembled WGS sequence"/>
</dbReference>
<dbReference type="AlphaFoldDB" id="A0A926D7G1"/>
<protein>
    <submittedName>
        <fullName evidence="5">GntR family transcriptional regulator</fullName>
    </submittedName>
</protein>
<dbReference type="PROSITE" id="PS50949">
    <property type="entry name" value="HTH_GNTR"/>
    <property type="match status" value="1"/>
</dbReference>
<dbReference type="GO" id="GO:0003700">
    <property type="term" value="F:DNA-binding transcription factor activity"/>
    <property type="evidence" value="ECO:0007669"/>
    <property type="project" value="InterPro"/>
</dbReference>
<comment type="caution">
    <text evidence="5">The sequence shown here is derived from an EMBL/GenBank/DDBJ whole genome shotgun (WGS) entry which is preliminary data.</text>
</comment>
<evidence type="ECO:0000259" key="4">
    <source>
        <dbReference type="PROSITE" id="PS50949"/>
    </source>
</evidence>
<reference evidence="5" key="1">
    <citation type="submission" date="2020-08" db="EMBL/GenBank/DDBJ databases">
        <title>Genome public.</title>
        <authorList>
            <person name="Liu C."/>
            <person name="Sun Q."/>
        </authorList>
    </citation>
    <scope>NUCLEOTIDE SEQUENCE</scope>
    <source>
        <strain evidence="5">NSJ-53</strain>
    </source>
</reference>
<dbReference type="SUPFAM" id="SSF48008">
    <property type="entry name" value="GntR ligand-binding domain-like"/>
    <property type="match status" value="1"/>
</dbReference>
<feature type="domain" description="HTH gntR-type" evidence="4">
    <location>
        <begin position="11"/>
        <end position="78"/>
    </location>
</feature>
<dbReference type="InterPro" id="IPR036388">
    <property type="entry name" value="WH-like_DNA-bd_sf"/>
</dbReference>
<accession>A0A926D7G1</accession>
<evidence type="ECO:0000313" key="6">
    <source>
        <dbReference type="Proteomes" id="UP000623172"/>
    </source>
</evidence>
<dbReference type="SMART" id="SM00345">
    <property type="entry name" value="HTH_GNTR"/>
    <property type="match status" value="1"/>
</dbReference>
<dbReference type="GO" id="GO:0003677">
    <property type="term" value="F:DNA binding"/>
    <property type="evidence" value="ECO:0007669"/>
    <property type="project" value="UniProtKB-KW"/>
</dbReference>
<dbReference type="SUPFAM" id="SSF46785">
    <property type="entry name" value="Winged helix' DNA-binding domain"/>
    <property type="match status" value="1"/>
</dbReference>
<dbReference type="Gene3D" id="1.20.120.530">
    <property type="entry name" value="GntR ligand-binding domain-like"/>
    <property type="match status" value="1"/>
</dbReference>
<organism evidence="5 6">
    <name type="scientific">Gehongia tenuis</name>
    <dbReference type="NCBI Taxonomy" id="2763655"/>
    <lineage>
        <taxon>Bacteria</taxon>
        <taxon>Bacillati</taxon>
        <taxon>Bacillota</taxon>
        <taxon>Clostridia</taxon>
        <taxon>Christensenellales</taxon>
        <taxon>Christensenellaceae</taxon>
        <taxon>Gehongia</taxon>
    </lineage>
</organism>
<dbReference type="CDD" id="cd07377">
    <property type="entry name" value="WHTH_GntR"/>
    <property type="match status" value="1"/>
</dbReference>
<proteinExistence type="predicted"/>
<dbReference type="InterPro" id="IPR008920">
    <property type="entry name" value="TF_FadR/GntR_C"/>
</dbReference>
<keyword evidence="1" id="KW-0805">Transcription regulation</keyword>
<keyword evidence="6" id="KW-1185">Reference proteome</keyword>
<evidence type="ECO:0000256" key="2">
    <source>
        <dbReference type="ARBA" id="ARBA00023125"/>
    </source>
</evidence>
<sequence>MNLKLHSPGATDLVSQAYAYIKRKIVTNELKSGDALSISALSKELNISRTPITAACQRLEYDGFVNIVPKQGVVVRFLTVNEARDITELRAAIETYSAKRVFHVIDKEDIANLEEGFVRMAKSRVNLYQFMLEDTGMHKYLLGKGSNDQFLSIVDNLYDLSVLIGLMTGQDPARLDDILQEHRNIIDALIDKDMDRFVRSLDINIMNGFISLSGQYIRNVGTLV</sequence>
<evidence type="ECO:0000313" key="5">
    <source>
        <dbReference type="EMBL" id="MBC8532244.1"/>
    </source>
</evidence>
<dbReference type="EMBL" id="JACRSR010000005">
    <property type="protein sequence ID" value="MBC8532244.1"/>
    <property type="molecule type" value="Genomic_DNA"/>
</dbReference>
<dbReference type="PANTHER" id="PTHR43537">
    <property type="entry name" value="TRANSCRIPTIONAL REGULATOR, GNTR FAMILY"/>
    <property type="match status" value="1"/>
</dbReference>
<name>A0A926D7G1_9FIRM</name>
<dbReference type="InterPro" id="IPR011711">
    <property type="entry name" value="GntR_C"/>
</dbReference>
<dbReference type="RefSeq" id="WP_249317357.1">
    <property type="nucleotide sequence ID" value="NZ_JACRSR010000005.1"/>
</dbReference>
<evidence type="ECO:0000256" key="1">
    <source>
        <dbReference type="ARBA" id="ARBA00023015"/>
    </source>
</evidence>
<keyword evidence="2" id="KW-0238">DNA-binding</keyword>
<dbReference type="InterPro" id="IPR000524">
    <property type="entry name" value="Tscrpt_reg_HTH_GntR"/>
</dbReference>
<dbReference type="InterPro" id="IPR036390">
    <property type="entry name" value="WH_DNA-bd_sf"/>
</dbReference>
<dbReference type="PANTHER" id="PTHR43537:SF24">
    <property type="entry name" value="GLUCONATE OPERON TRANSCRIPTIONAL REPRESSOR"/>
    <property type="match status" value="1"/>
</dbReference>
<keyword evidence="3" id="KW-0804">Transcription</keyword>
<dbReference type="Pfam" id="PF00392">
    <property type="entry name" value="GntR"/>
    <property type="match status" value="1"/>
</dbReference>
<gene>
    <name evidence="5" type="ORF">H8696_10350</name>
</gene>
<dbReference type="Pfam" id="PF07729">
    <property type="entry name" value="FCD"/>
    <property type="match status" value="1"/>
</dbReference>
<evidence type="ECO:0000256" key="3">
    <source>
        <dbReference type="ARBA" id="ARBA00023163"/>
    </source>
</evidence>